<dbReference type="PROSITE" id="PS50883">
    <property type="entry name" value="EAL"/>
    <property type="match status" value="1"/>
</dbReference>
<keyword evidence="2" id="KW-0678">Repressor</keyword>
<name>A0ABT0MYJ2_9GAMM</name>
<keyword evidence="4" id="KW-0804">Transcription</keyword>
<dbReference type="SMART" id="SM00052">
    <property type="entry name" value="EAL"/>
    <property type="match status" value="1"/>
</dbReference>
<evidence type="ECO:0000256" key="4">
    <source>
        <dbReference type="ARBA" id="ARBA00023163"/>
    </source>
</evidence>
<evidence type="ECO:0000259" key="5">
    <source>
        <dbReference type="PROSITE" id="PS50883"/>
    </source>
</evidence>
<comment type="similarity">
    <text evidence="1">Belongs to the YdiV family.</text>
</comment>
<keyword evidence="7" id="KW-1185">Reference proteome</keyword>
<organism evidence="6 7">
    <name type="scientific">Brenneria tiliae</name>
    <dbReference type="NCBI Taxonomy" id="2914984"/>
    <lineage>
        <taxon>Bacteria</taxon>
        <taxon>Pseudomonadati</taxon>
        <taxon>Pseudomonadota</taxon>
        <taxon>Gammaproteobacteria</taxon>
        <taxon>Enterobacterales</taxon>
        <taxon>Pectobacteriaceae</taxon>
        <taxon>Brenneria</taxon>
    </lineage>
</organism>
<evidence type="ECO:0000313" key="6">
    <source>
        <dbReference type="EMBL" id="MCL2894837.1"/>
    </source>
</evidence>
<dbReference type="PANTHER" id="PTHR33121">
    <property type="entry name" value="CYCLIC DI-GMP PHOSPHODIESTERASE PDEF"/>
    <property type="match status" value="1"/>
</dbReference>
<dbReference type="Pfam" id="PF00563">
    <property type="entry name" value="EAL"/>
    <property type="match status" value="1"/>
</dbReference>
<dbReference type="SUPFAM" id="SSF141868">
    <property type="entry name" value="EAL domain-like"/>
    <property type="match status" value="1"/>
</dbReference>
<proteinExistence type="inferred from homology"/>
<comment type="caution">
    <text evidence="6">The sequence shown here is derived from an EMBL/GenBank/DDBJ whole genome shotgun (WGS) entry which is preliminary data.</text>
</comment>
<dbReference type="InterPro" id="IPR001633">
    <property type="entry name" value="EAL_dom"/>
</dbReference>
<keyword evidence="3" id="KW-0805">Transcription regulation</keyword>
<accession>A0ABT0MYJ2</accession>
<dbReference type="Gene3D" id="3.20.20.450">
    <property type="entry name" value="EAL domain"/>
    <property type="match status" value="1"/>
</dbReference>
<feature type="domain" description="EAL" evidence="5">
    <location>
        <begin position="1"/>
        <end position="241"/>
    </location>
</feature>
<dbReference type="EMBL" id="JAKPBZ010000115">
    <property type="protein sequence ID" value="MCL2894837.1"/>
    <property type="molecule type" value="Genomic_DNA"/>
</dbReference>
<evidence type="ECO:0000256" key="1">
    <source>
        <dbReference type="ARBA" id="ARBA00010927"/>
    </source>
</evidence>
<gene>
    <name evidence="6" type="ORF">MFP26_19380</name>
</gene>
<dbReference type="PANTHER" id="PTHR33121:SF69">
    <property type="entry name" value="ANTI-FLHC(2)FLHD(4) FACTOR YDIV-RELATED"/>
    <property type="match status" value="1"/>
</dbReference>
<dbReference type="Proteomes" id="UP001203069">
    <property type="component" value="Unassembled WGS sequence"/>
</dbReference>
<evidence type="ECO:0000256" key="3">
    <source>
        <dbReference type="ARBA" id="ARBA00023015"/>
    </source>
</evidence>
<sequence>MLIRLEVDYVNEYVFWPIYSLEGRLLAVEMISRFNSRSGNLSIPPDILFNVLNKSQKHDFIKEQLVFIKNNADWFIDKHILLALKVDAETVDFLLASKTVRHDITNLPFVQLEINEFFPDLAQGKENARLSRLSKLFNLWLDNFGAEKSNLKPLHDGLLNTLKMDQHLVEHLLSRSANTLIMEPLLRIIKNYYPGVRVIVKGIDTADCLAKVRNLNIDALQGSLWPAVHFDELKTQIDFSR</sequence>
<reference evidence="6 7" key="1">
    <citation type="submission" date="2022-02" db="EMBL/GenBank/DDBJ databases">
        <title>Description of Brenneria tiliae sp. nov. isolated from symptomatic Tilia x moltkei and Tilia x europaea trees in the UK.</title>
        <authorList>
            <person name="Kile H."/>
        </authorList>
    </citation>
    <scope>NUCLEOTIDE SEQUENCE [LARGE SCALE GENOMIC DNA]</scope>
    <source>
        <strain evidence="6 7">MC1SB4.1</strain>
    </source>
</reference>
<dbReference type="InterPro" id="IPR035919">
    <property type="entry name" value="EAL_sf"/>
</dbReference>
<dbReference type="InterPro" id="IPR050706">
    <property type="entry name" value="Cyclic-di-GMP_PDE-like"/>
</dbReference>
<protein>
    <submittedName>
        <fullName evidence="6">EAL domain-containing protein</fullName>
    </submittedName>
</protein>
<evidence type="ECO:0000313" key="7">
    <source>
        <dbReference type="Proteomes" id="UP001203069"/>
    </source>
</evidence>
<evidence type="ECO:0000256" key="2">
    <source>
        <dbReference type="ARBA" id="ARBA00022491"/>
    </source>
</evidence>